<sequence>MAHEAATGTGQPRNKHWLWLLILPWIGVVWVPFYNKIEPVLWGFPYFYWYQLLWVLISAVITAIVYKKTKALPSGRKNGQGGAR</sequence>
<name>A0A158AQ18_9BURK</name>
<dbReference type="PANTHER" id="PTHR40034">
    <property type="entry name" value="BSL5891 PROTEIN"/>
    <property type="match status" value="1"/>
</dbReference>
<organism evidence="2 3">
    <name type="scientific">Caballeronia ptereochthonis</name>
    <dbReference type="NCBI Taxonomy" id="1777144"/>
    <lineage>
        <taxon>Bacteria</taxon>
        <taxon>Pseudomonadati</taxon>
        <taxon>Pseudomonadota</taxon>
        <taxon>Betaproteobacteria</taxon>
        <taxon>Burkholderiales</taxon>
        <taxon>Burkholderiaceae</taxon>
        <taxon>Caballeronia</taxon>
    </lineage>
</organism>
<dbReference type="EMBL" id="FCOB02000008">
    <property type="protein sequence ID" value="SAK59944.1"/>
    <property type="molecule type" value="Genomic_DNA"/>
</dbReference>
<dbReference type="STRING" id="1777144.AWB83_02197"/>
<dbReference type="Pfam" id="PF11755">
    <property type="entry name" value="DUF3311"/>
    <property type="match status" value="1"/>
</dbReference>
<dbReference type="Proteomes" id="UP000054978">
    <property type="component" value="Unassembled WGS sequence"/>
</dbReference>
<keyword evidence="1" id="KW-0812">Transmembrane</keyword>
<protein>
    <recommendedName>
        <fullName evidence="4">DUF3311 domain-containing protein</fullName>
    </recommendedName>
</protein>
<keyword evidence="1" id="KW-0472">Membrane</keyword>
<proteinExistence type="predicted"/>
<dbReference type="InterPro" id="IPR021741">
    <property type="entry name" value="DUF3311"/>
</dbReference>
<dbReference type="AlphaFoldDB" id="A0A158AQ18"/>
<evidence type="ECO:0008006" key="4">
    <source>
        <dbReference type="Google" id="ProtNLM"/>
    </source>
</evidence>
<dbReference type="RefSeq" id="WP_087045151.1">
    <property type="nucleotide sequence ID" value="NZ_FCOB02000008.1"/>
</dbReference>
<keyword evidence="1" id="KW-1133">Transmembrane helix</keyword>
<accession>A0A158AQ18</accession>
<dbReference type="OrthoDB" id="123261at2"/>
<reference evidence="2" key="1">
    <citation type="submission" date="2016-01" db="EMBL/GenBank/DDBJ databases">
        <authorList>
            <person name="Peeters C."/>
        </authorList>
    </citation>
    <scope>NUCLEOTIDE SEQUENCE [LARGE SCALE GENOMIC DNA]</scope>
    <source>
        <strain evidence="2">LMG 29326</strain>
    </source>
</reference>
<feature type="transmembrane region" description="Helical" evidence="1">
    <location>
        <begin position="46"/>
        <end position="66"/>
    </location>
</feature>
<dbReference type="PANTHER" id="PTHR40034:SF1">
    <property type="entry name" value="BSL5891 PROTEIN"/>
    <property type="match status" value="1"/>
</dbReference>
<evidence type="ECO:0000313" key="3">
    <source>
        <dbReference type="Proteomes" id="UP000054978"/>
    </source>
</evidence>
<comment type="caution">
    <text evidence="2">The sequence shown here is derived from an EMBL/GenBank/DDBJ whole genome shotgun (WGS) entry which is preliminary data.</text>
</comment>
<evidence type="ECO:0000256" key="1">
    <source>
        <dbReference type="SAM" id="Phobius"/>
    </source>
</evidence>
<feature type="transmembrane region" description="Helical" evidence="1">
    <location>
        <begin position="17"/>
        <end position="34"/>
    </location>
</feature>
<keyword evidence="3" id="KW-1185">Reference proteome</keyword>
<gene>
    <name evidence="2" type="ORF">AWB83_02197</name>
</gene>
<evidence type="ECO:0000313" key="2">
    <source>
        <dbReference type="EMBL" id="SAK59944.1"/>
    </source>
</evidence>